<organism evidence="1 2">
    <name type="scientific">Alicyclobacillus fodiniaquatilis</name>
    <dbReference type="NCBI Taxonomy" id="1661150"/>
    <lineage>
        <taxon>Bacteria</taxon>
        <taxon>Bacillati</taxon>
        <taxon>Bacillota</taxon>
        <taxon>Bacilli</taxon>
        <taxon>Bacillales</taxon>
        <taxon>Alicyclobacillaceae</taxon>
        <taxon>Alicyclobacillus</taxon>
    </lineage>
</organism>
<dbReference type="SUPFAM" id="SSF81301">
    <property type="entry name" value="Nucleotidyltransferase"/>
    <property type="match status" value="1"/>
</dbReference>
<dbReference type="CDD" id="cd05403">
    <property type="entry name" value="NT_KNTase_like"/>
    <property type="match status" value="1"/>
</dbReference>
<dbReference type="InterPro" id="IPR043519">
    <property type="entry name" value="NT_sf"/>
</dbReference>
<comment type="caution">
    <text evidence="1">The sequence shown here is derived from an EMBL/GenBank/DDBJ whole genome shotgun (WGS) entry which is preliminary data.</text>
</comment>
<dbReference type="RefSeq" id="WP_377942444.1">
    <property type="nucleotide sequence ID" value="NZ_JBHUCX010000020.1"/>
</dbReference>
<proteinExistence type="predicted"/>
<keyword evidence="2" id="KW-1185">Reference proteome</keyword>
<reference evidence="2" key="1">
    <citation type="journal article" date="2019" name="Int. J. Syst. Evol. Microbiol.">
        <title>The Global Catalogue of Microorganisms (GCM) 10K type strain sequencing project: providing services to taxonomists for standard genome sequencing and annotation.</title>
        <authorList>
            <consortium name="The Broad Institute Genomics Platform"/>
            <consortium name="The Broad Institute Genome Sequencing Center for Infectious Disease"/>
            <person name="Wu L."/>
            <person name="Ma J."/>
        </authorList>
    </citation>
    <scope>NUCLEOTIDE SEQUENCE [LARGE SCALE GENOMIC DNA]</scope>
    <source>
        <strain evidence="2">CGMCC 1.12286</strain>
    </source>
</reference>
<gene>
    <name evidence="1" type="ORF">ACFSB2_07645</name>
</gene>
<sequence length="370" mass="42816">MVDVFKVCESMISHIKSQYPNDVAIAAYYGSYAQGTATKRSDLDFFYIPASEAGRQVSLQFIVGDISFDLWPISWERAQRMAQFDEMPTIIADCKLLYVRSDEDLQRFMELRKTVTTMQAPENRIKLIEKAESCLCSACMHLYKLRRDGKSRLTVLRTEAQGVLTHTLQGLAVLNGTYFTKGFGKNKEQIMNLTLRPNQLETLMNKIMRSVTYTDTVEACERLMSDTLEIVEAQKELCVKEPSYGERMYGFYEEEKGILDKILTACERNDYDTAFFFSIHAQQEISHFLYFAERGQWPSELESSWVSQDIYRRIGFPNLVEWLDPDELSPLQTAVEQLKFQLEAYLLDKGVRINRFGTLEQFKTFLSTRG</sequence>
<protein>
    <recommendedName>
        <fullName evidence="3">Nucleotidyltransferase domain-containing protein</fullName>
    </recommendedName>
</protein>
<evidence type="ECO:0008006" key="3">
    <source>
        <dbReference type="Google" id="ProtNLM"/>
    </source>
</evidence>
<name>A0ABW4JF53_9BACL</name>
<dbReference type="Proteomes" id="UP001597079">
    <property type="component" value="Unassembled WGS sequence"/>
</dbReference>
<evidence type="ECO:0000313" key="2">
    <source>
        <dbReference type="Proteomes" id="UP001597079"/>
    </source>
</evidence>
<evidence type="ECO:0000313" key="1">
    <source>
        <dbReference type="EMBL" id="MFD1674580.1"/>
    </source>
</evidence>
<accession>A0ABW4JF53</accession>
<dbReference type="EMBL" id="JBHUCX010000020">
    <property type="protein sequence ID" value="MFD1674580.1"/>
    <property type="molecule type" value="Genomic_DNA"/>
</dbReference>
<dbReference type="Gene3D" id="3.30.460.10">
    <property type="entry name" value="Beta Polymerase, domain 2"/>
    <property type="match status" value="1"/>
</dbReference>